<evidence type="ECO:0000313" key="3">
    <source>
        <dbReference type="EMBL" id="CAB4187260.1"/>
    </source>
</evidence>
<evidence type="ECO:0000313" key="2">
    <source>
        <dbReference type="EMBL" id="CAB4178005.1"/>
    </source>
</evidence>
<evidence type="ECO:0000313" key="1">
    <source>
        <dbReference type="EMBL" id="CAB4172080.1"/>
    </source>
</evidence>
<name>A0A6J5Q9L9_9CAUD</name>
<protein>
    <submittedName>
        <fullName evidence="2">Uncharacterized protein</fullName>
    </submittedName>
</protein>
<sequence length="114" mass="13130">MGHRASALCPFSMEIIVPPKRFSVGDRWKAIEREFRTGVELKKATEAKREAVARQSAHEMRGAGKVAGLGRNVGVMPDWEFFRLVQKYGHKEVHSREFLKYFQKKHPDLAVHKL</sequence>
<organism evidence="2">
    <name type="scientific">uncultured Caudovirales phage</name>
    <dbReference type="NCBI Taxonomy" id="2100421"/>
    <lineage>
        <taxon>Viruses</taxon>
        <taxon>Duplodnaviria</taxon>
        <taxon>Heunggongvirae</taxon>
        <taxon>Uroviricota</taxon>
        <taxon>Caudoviricetes</taxon>
        <taxon>Peduoviridae</taxon>
        <taxon>Maltschvirus</taxon>
        <taxon>Maltschvirus maltsch</taxon>
    </lineage>
</organism>
<dbReference type="EMBL" id="LR796958">
    <property type="protein sequence ID" value="CAB4178005.1"/>
    <property type="molecule type" value="Genomic_DNA"/>
</dbReference>
<dbReference type="EMBL" id="LR797108">
    <property type="protein sequence ID" value="CAB4187260.1"/>
    <property type="molecule type" value="Genomic_DNA"/>
</dbReference>
<dbReference type="EMBL" id="LR796868">
    <property type="protein sequence ID" value="CAB4172080.1"/>
    <property type="molecule type" value="Genomic_DNA"/>
</dbReference>
<accession>A0A6J5Q9L9</accession>
<gene>
    <name evidence="2" type="ORF">UFOVP1007_12</name>
    <name evidence="3" type="ORF">UFOVP1159_12</name>
    <name evidence="1" type="ORF">UFOVP927_51</name>
</gene>
<reference evidence="2" key="1">
    <citation type="submission" date="2020-05" db="EMBL/GenBank/DDBJ databases">
        <authorList>
            <person name="Chiriac C."/>
            <person name="Salcher M."/>
            <person name="Ghai R."/>
            <person name="Kavagutti S V."/>
        </authorList>
    </citation>
    <scope>NUCLEOTIDE SEQUENCE</scope>
</reference>
<proteinExistence type="predicted"/>